<keyword evidence="1" id="KW-0812">Transmembrane</keyword>
<evidence type="ECO:0000256" key="1">
    <source>
        <dbReference type="SAM" id="Phobius"/>
    </source>
</evidence>
<sequence length="144" mass="16952">MPVVRNPQYYFREGFCYSDINTTFLKCRVKLKTINDVKSMSLYSLTNKVPAYFIICLINSTFISFYVDEFVNNTQTFQINDARQLPIFIPDENTLEQFKKIFNSAIEIKKSHLNNELSAIDSERKLTEIQEELDLMVNTLYHLI</sequence>
<dbReference type="EMBL" id="UNSC01000003">
    <property type="protein sequence ID" value="SZD72389.1"/>
    <property type="molecule type" value="Genomic_DNA"/>
</dbReference>
<keyword evidence="1" id="KW-0472">Membrane</keyword>
<evidence type="ECO:0000313" key="3">
    <source>
        <dbReference type="Proteomes" id="UP000262142"/>
    </source>
</evidence>
<feature type="transmembrane region" description="Helical" evidence="1">
    <location>
        <begin position="49"/>
        <end position="67"/>
    </location>
</feature>
<keyword evidence="1" id="KW-1133">Transmembrane helix</keyword>
<reference evidence="2 3" key="1">
    <citation type="submission" date="2018-09" db="EMBL/GenBank/DDBJ databases">
        <authorList>
            <consortium name="Pathogen Informatics"/>
        </authorList>
    </citation>
    <scope>NUCLEOTIDE SEQUENCE [LARGE SCALE GENOMIC DNA]</scope>
    <source>
        <strain evidence="2 3">OH-22767</strain>
    </source>
</reference>
<keyword evidence="3" id="KW-1185">Reference proteome</keyword>
<dbReference type="AlphaFoldDB" id="A0A383TYW9"/>
<gene>
    <name evidence="2" type="ORF">SAMEA104719789_00834</name>
</gene>
<proteinExistence type="predicted"/>
<organism evidence="2 3">
    <name type="scientific">Candidatus Ornithobacterium hominis</name>
    <dbReference type="NCBI Taxonomy" id="2497989"/>
    <lineage>
        <taxon>Bacteria</taxon>
        <taxon>Pseudomonadati</taxon>
        <taxon>Bacteroidota</taxon>
        <taxon>Flavobacteriia</taxon>
        <taxon>Flavobacteriales</taxon>
        <taxon>Weeksellaceae</taxon>
        <taxon>Ornithobacterium</taxon>
    </lineage>
</organism>
<evidence type="ECO:0000313" key="2">
    <source>
        <dbReference type="EMBL" id="SZD72389.1"/>
    </source>
</evidence>
<name>A0A383TYW9_9FLAO</name>
<accession>A0A383TYW9</accession>
<dbReference type="Proteomes" id="UP000262142">
    <property type="component" value="Unassembled WGS sequence"/>
</dbReference>
<protein>
    <submittedName>
        <fullName evidence="2">Uncharacterized protein</fullName>
    </submittedName>
</protein>